<evidence type="ECO:0000313" key="3">
    <source>
        <dbReference type="Proteomes" id="UP001169063"/>
    </source>
</evidence>
<evidence type="ECO:0000256" key="1">
    <source>
        <dbReference type="SAM" id="Phobius"/>
    </source>
</evidence>
<proteinExistence type="predicted"/>
<protein>
    <submittedName>
        <fullName evidence="2">Uncharacterized protein</fullName>
    </submittedName>
</protein>
<dbReference type="RefSeq" id="WP_302110046.1">
    <property type="nucleotide sequence ID" value="NZ_JAUKTR010000003.1"/>
</dbReference>
<dbReference type="EMBL" id="JAUKTR010000003">
    <property type="protein sequence ID" value="MDO1559620.1"/>
    <property type="molecule type" value="Genomic_DNA"/>
</dbReference>
<organism evidence="2 3">
    <name type="scientific">Peiella sedimenti</name>
    <dbReference type="NCBI Taxonomy" id="3061083"/>
    <lineage>
        <taxon>Bacteria</taxon>
        <taxon>Pseudomonadati</taxon>
        <taxon>Pseudomonadota</taxon>
        <taxon>Alphaproteobacteria</taxon>
        <taxon>Caulobacterales</taxon>
        <taxon>Caulobacteraceae</taxon>
        <taxon>Peiella</taxon>
    </lineage>
</organism>
<feature type="transmembrane region" description="Helical" evidence="1">
    <location>
        <begin position="49"/>
        <end position="68"/>
    </location>
</feature>
<reference evidence="2" key="1">
    <citation type="submission" date="2023-07" db="EMBL/GenBank/DDBJ databases">
        <title>Brevundimonas soil sp. nov., isolated from the soil of chemical plant.</title>
        <authorList>
            <person name="Wu N."/>
        </authorList>
    </citation>
    <scope>NUCLEOTIDE SEQUENCE</scope>
    <source>
        <strain evidence="2">XZ-24</strain>
    </source>
</reference>
<name>A0ABT8SM47_9CAUL</name>
<feature type="transmembrane region" description="Helical" evidence="1">
    <location>
        <begin position="6"/>
        <end position="28"/>
    </location>
</feature>
<keyword evidence="1" id="KW-1133">Transmembrane helix</keyword>
<keyword evidence="1" id="KW-0812">Transmembrane</keyword>
<feature type="transmembrane region" description="Helical" evidence="1">
    <location>
        <begin position="74"/>
        <end position="95"/>
    </location>
</feature>
<dbReference type="Proteomes" id="UP001169063">
    <property type="component" value="Unassembled WGS sequence"/>
</dbReference>
<keyword evidence="1" id="KW-0472">Membrane</keyword>
<sequence length="127" mass="13613">MNVWFVAAAVVAAVALGVHLFLGSRLVVRPLLEAAGLDRVPRWLNFMTWHMVSMSLAFTAGGYGWAAWRKDGAVLALFLTFQAVGFLAVALYAAGRGRLPAWRLPPVILFAVITILAVLGLALPATP</sequence>
<accession>A0ABT8SM47</accession>
<keyword evidence="3" id="KW-1185">Reference proteome</keyword>
<evidence type="ECO:0000313" key="2">
    <source>
        <dbReference type="EMBL" id="MDO1559620.1"/>
    </source>
</evidence>
<comment type="caution">
    <text evidence="2">The sequence shown here is derived from an EMBL/GenBank/DDBJ whole genome shotgun (WGS) entry which is preliminary data.</text>
</comment>
<feature type="transmembrane region" description="Helical" evidence="1">
    <location>
        <begin position="107"/>
        <end position="125"/>
    </location>
</feature>
<gene>
    <name evidence="2" type="ORF">Q0812_09290</name>
</gene>